<proteinExistence type="predicted"/>
<dbReference type="EMBL" id="AJXU01000014">
    <property type="protein sequence ID" value="EIL91966.1"/>
    <property type="molecule type" value="Genomic_DNA"/>
</dbReference>
<evidence type="ECO:0000313" key="2">
    <source>
        <dbReference type="EMBL" id="EIL91966.1"/>
    </source>
</evidence>
<feature type="chain" id="PRO_5003696090" evidence="1">
    <location>
        <begin position="39"/>
        <end position="267"/>
    </location>
</feature>
<dbReference type="OrthoDB" id="5951704at2"/>
<evidence type="ECO:0000256" key="1">
    <source>
        <dbReference type="SAM" id="SignalP"/>
    </source>
</evidence>
<keyword evidence="3" id="KW-1185">Reference proteome</keyword>
<feature type="signal peptide" evidence="1">
    <location>
        <begin position="1"/>
        <end position="38"/>
    </location>
</feature>
<sequence>MTNSPIRPIFARATLPRVRQTALAFPLIAAVFASGVQAQVLVTDSVAISAAEEGFKSQLAQSVEQYIKQGMQYAKQIEQFRQQILQYEQILTSIQSLVTGGITLTSEKLTPINDASNLIQQSCPGASSSGLLGSMKSLVTSSFDNSITKNQQTICVQIVLVKIDKYNKTVKMVNDTQQFGQELQQITSTLKKMTTQGDSDRVTANTAAHSEQLAWEMQDWQSQMKKDDAIISTLEQQQGILAKIALNGHHTILGNVVQAAAFAKAFD</sequence>
<dbReference type="STRING" id="1163408.UU9_03038"/>
<comment type="caution">
    <text evidence="2">The sequence shown here is derived from an EMBL/GenBank/DDBJ whole genome shotgun (WGS) entry which is preliminary data.</text>
</comment>
<dbReference type="PATRIC" id="fig|1163408.3.peg.624"/>
<reference evidence="2 3" key="1">
    <citation type="journal article" date="2012" name="J. Bacteriol.">
        <title>Genome sequences for six rhodanobacter strains, isolated from soils and the terrestrial subsurface, with variable denitrification capabilities.</title>
        <authorList>
            <person name="Kostka J.E."/>
            <person name="Green S.J."/>
            <person name="Rishishwar L."/>
            <person name="Prakash O."/>
            <person name="Katz L.S."/>
            <person name="Marino-Ramirez L."/>
            <person name="Jordan I.K."/>
            <person name="Munk C."/>
            <person name="Ivanova N."/>
            <person name="Mikhailova N."/>
            <person name="Watson D.B."/>
            <person name="Brown S.D."/>
            <person name="Palumbo A.V."/>
            <person name="Brooks S.C."/>
        </authorList>
    </citation>
    <scope>NUCLEOTIDE SEQUENCE [LARGE SCALE GENOMIC DNA]</scope>
    <source>
        <strain evidence="3">Jip2T</strain>
    </source>
</reference>
<dbReference type="RefSeq" id="WP_007080249.1">
    <property type="nucleotide sequence ID" value="NZ_AJXU01000014.1"/>
</dbReference>
<dbReference type="eggNOG" id="ENOG5033V4I">
    <property type="taxonomic scope" value="Bacteria"/>
</dbReference>
<protein>
    <submittedName>
        <fullName evidence="2">Uncharacterized protein</fullName>
    </submittedName>
</protein>
<accession>I4VXM5</accession>
<evidence type="ECO:0000313" key="3">
    <source>
        <dbReference type="Proteomes" id="UP000004210"/>
    </source>
</evidence>
<name>I4VXM5_9GAMM</name>
<keyword evidence="1" id="KW-0732">Signal</keyword>
<organism evidence="2 3">
    <name type="scientific">Rhodanobacter fulvus Jip2</name>
    <dbReference type="NCBI Taxonomy" id="1163408"/>
    <lineage>
        <taxon>Bacteria</taxon>
        <taxon>Pseudomonadati</taxon>
        <taxon>Pseudomonadota</taxon>
        <taxon>Gammaproteobacteria</taxon>
        <taxon>Lysobacterales</taxon>
        <taxon>Rhodanobacteraceae</taxon>
        <taxon>Rhodanobacter</taxon>
    </lineage>
</organism>
<dbReference type="Proteomes" id="UP000004210">
    <property type="component" value="Unassembled WGS sequence"/>
</dbReference>
<dbReference type="AlphaFoldDB" id="I4VXM5"/>
<dbReference type="SUPFAM" id="SSF101082">
    <property type="entry name" value="Typo IV secretion system protein TraC"/>
    <property type="match status" value="1"/>
</dbReference>
<gene>
    <name evidence="2" type="ORF">UU9_03038</name>
</gene>